<sequence>MQLQLDSTRTSIFQLRYDRHSRGYTVPKGSTCALLIYFLHRDKDVFPEPEKFDPDRFLPENYVKIPEYGYIPFSAGPRNCIGQKFAVMEMKTVISSILRSYTIESLDSRDKVLPIMQITLHPSVPIRVKIRPRRINNME</sequence>
<keyword evidence="9 12" id="KW-0503">Monooxygenase</keyword>
<proteinExistence type="inferred from homology"/>
<protein>
    <submittedName>
        <fullName evidence="13">Cytochrome P450 4c3</fullName>
    </submittedName>
</protein>
<dbReference type="GO" id="GO:0016705">
    <property type="term" value="F:oxidoreductase activity, acting on paired donors, with incorporation or reduction of molecular oxygen"/>
    <property type="evidence" value="ECO:0007669"/>
    <property type="project" value="InterPro"/>
</dbReference>
<reference evidence="13" key="1">
    <citation type="submission" date="2020-08" db="EMBL/GenBank/DDBJ databases">
        <title>Multicomponent nature underlies the extraordinary mechanical properties of spider dragline silk.</title>
        <authorList>
            <person name="Kono N."/>
            <person name="Nakamura H."/>
            <person name="Mori M."/>
            <person name="Yoshida Y."/>
            <person name="Ohtoshi R."/>
            <person name="Malay A.D."/>
            <person name="Moran D.A.P."/>
            <person name="Tomita M."/>
            <person name="Numata K."/>
            <person name="Arakawa K."/>
        </authorList>
    </citation>
    <scope>NUCLEOTIDE SEQUENCE</scope>
</reference>
<accession>A0A8X6UJK7</accession>
<comment type="cofactor">
    <cofactor evidence="1 11">
        <name>heme</name>
        <dbReference type="ChEBI" id="CHEBI:30413"/>
    </cofactor>
</comment>
<evidence type="ECO:0000256" key="10">
    <source>
        <dbReference type="ARBA" id="ARBA00023136"/>
    </source>
</evidence>
<evidence type="ECO:0000256" key="9">
    <source>
        <dbReference type="ARBA" id="ARBA00023033"/>
    </source>
</evidence>
<feature type="binding site" description="axial binding residue" evidence="11">
    <location>
        <position position="80"/>
    </location>
    <ligand>
        <name>heme</name>
        <dbReference type="ChEBI" id="CHEBI:30413"/>
    </ligand>
    <ligandPart>
        <name>Fe</name>
        <dbReference type="ChEBI" id="CHEBI:18248"/>
    </ligandPart>
</feature>
<keyword evidence="8 11" id="KW-0408">Iron</keyword>
<dbReference type="Gene3D" id="1.10.630.10">
    <property type="entry name" value="Cytochrome P450"/>
    <property type="match status" value="1"/>
</dbReference>
<evidence type="ECO:0000313" key="14">
    <source>
        <dbReference type="Proteomes" id="UP000887013"/>
    </source>
</evidence>
<evidence type="ECO:0000256" key="8">
    <source>
        <dbReference type="ARBA" id="ARBA00023004"/>
    </source>
</evidence>
<evidence type="ECO:0000256" key="3">
    <source>
        <dbReference type="ARBA" id="ARBA00004586"/>
    </source>
</evidence>
<dbReference type="AlphaFoldDB" id="A0A8X6UJK7"/>
<dbReference type="PRINTS" id="PR00465">
    <property type="entry name" value="EP450IV"/>
</dbReference>
<dbReference type="InterPro" id="IPR050196">
    <property type="entry name" value="Cytochrome_P450_Monoox"/>
</dbReference>
<dbReference type="GO" id="GO:0005506">
    <property type="term" value="F:iron ion binding"/>
    <property type="evidence" value="ECO:0007669"/>
    <property type="project" value="InterPro"/>
</dbReference>
<dbReference type="Pfam" id="PF00067">
    <property type="entry name" value="p450"/>
    <property type="match status" value="1"/>
</dbReference>
<evidence type="ECO:0000256" key="6">
    <source>
        <dbReference type="ARBA" id="ARBA00022723"/>
    </source>
</evidence>
<keyword evidence="14" id="KW-1185">Reference proteome</keyword>
<comment type="function">
    <text evidence="2">May be involved in the metabolism of insect hormones and in the breakdown of synthetic insecticides.</text>
</comment>
<dbReference type="PANTHER" id="PTHR24291:SF189">
    <property type="entry name" value="CYTOCHROME P450 4C3-RELATED"/>
    <property type="match status" value="1"/>
</dbReference>
<evidence type="ECO:0000256" key="5">
    <source>
        <dbReference type="ARBA" id="ARBA00022617"/>
    </source>
</evidence>
<organism evidence="13 14">
    <name type="scientific">Nephila pilipes</name>
    <name type="common">Giant wood spider</name>
    <name type="synonym">Nephila maculata</name>
    <dbReference type="NCBI Taxonomy" id="299642"/>
    <lineage>
        <taxon>Eukaryota</taxon>
        <taxon>Metazoa</taxon>
        <taxon>Ecdysozoa</taxon>
        <taxon>Arthropoda</taxon>
        <taxon>Chelicerata</taxon>
        <taxon>Arachnida</taxon>
        <taxon>Araneae</taxon>
        <taxon>Araneomorphae</taxon>
        <taxon>Entelegynae</taxon>
        <taxon>Araneoidea</taxon>
        <taxon>Nephilidae</taxon>
        <taxon>Nephila</taxon>
    </lineage>
</organism>
<comment type="subcellular location">
    <subcellularLocation>
        <location evidence="3">Endoplasmic reticulum membrane</location>
    </subcellularLocation>
</comment>
<gene>
    <name evidence="13" type="primary">Cyp4c3</name>
    <name evidence="13" type="ORF">NPIL_410041</name>
</gene>
<keyword evidence="6 11" id="KW-0479">Metal-binding</keyword>
<evidence type="ECO:0000256" key="7">
    <source>
        <dbReference type="ARBA" id="ARBA00022824"/>
    </source>
</evidence>
<keyword evidence="12" id="KW-0560">Oxidoreductase</keyword>
<dbReference type="GO" id="GO:0004497">
    <property type="term" value="F:monooxygenase activity"/>
    <property type="evidence" value="ECO:0007669"/>
    <property type="project" value="UniProtKB-KW"/>
</dbReference>
<dbReference type="Proteomes" id="UP000887013">
    <property type="component" value="Unassembled WGS sequence"/>
</dbReference>
<dbReference type="EMBL" id="BMAW01082136">
    <property type="protein sequence ID" value="GFU27688.1"/>
    <property type="molecule type" value="Genomic_DNA"/>
</dbReference>
<dbReference type="PROSITE" id="PS00086">
    <property type="entry name" value="CYTOCHROME_P450"/>
    <property type="match status" value="1"/>
</dbReference>
<comment type="similarity">
    <text evidence="4 12">Belongs to the cytochrome P450 family.</text>
</comment>
<keyword evidence="7" id="KW-0256">Endoplasmic reticulum</keyword>
<keyword evidence="5 11" id="KW-0349">Heme</keyword>
<dbReference type="OrthoDB" id="1470350at2759"/>
<evidence type="ECO:0000256" key="2">
    <source>
        <dbReference type="ARBA" id="ARBA00003690"/>
    </source>
</evidence>
<evidence type="ECO:0000256" key="1">
    <source>
        <dbReference type="ARBA" id="ARBA00001971"/>
    </source>
</evidence>
<evidence type="ECO:0000256" key="11">
    <source>
        <dbReference type="PIRSR" id="PIRSR602403-1"/>
    </source>
</evidence>
<dbReference type="InterPro" id="IPR002403">
    <property type="entry name" value="Cyt_P450_E_grp-IV"/>
</dbReference>
<comment type="caution">
    <text evidence="13">The sequence shown here is derived from an EMBL/GenBank/DDBJ whole genome shotgun (WGS) entry which is preliminary data.</text>
</comment>
<dbReference type="InterPro" id="IPR036396">
    <property type="entry name" value="Cyt_P450_sf"/>
</dbReference>
<name>A0A8X6UJK7_NEPPI</name>
<dbReference type="SUPFAM" id="SSF48264">
    <property type="entry name" value="Cytochrome P450"/>
    <property type="match status" value="1"/>
</dbReference>
<dbReference type="InterPro" id="IPR001128">
    <property type="entry name" value="Cyt_P450"/>
</dbReference>
<dbReference type="PANTHER" id="PTHR24291">
    <property type="entry name" value="CYTOCHROME P450 FAMILY 4"/>
    <property type="match status" value="1"/>
</dbReference>
<dbReference type="GO" id="GO:0020037">
    <property type="term" value="F:heme binding"/>
    <property type="evidence" value="ECO:0007669"/>
    <property type="project" value="InterPro"/>
</dbReference>
<evidence type="ECO:0000256" key="12">
    <source>
        <dbReference type="RuleBase" id="RU000461"/>
    </source>
</evidence>
<dbReference type="GO" id="GO:0005789">
    <property type="term" value="C:endoplasmic reticulum membrane"/>
    <property type="evidence" value="ECO:0007669"/>
    <property type="project" value="UniProtKB-SubCell"/>
</dbReference>
<evidence type="ECO:0000313" key="13">
    <source>
        <dbReference type="EMBL" id="GFU27688.1"/>
    </source>
</evidence>
<dbReference type="InterPro" id="IPR017972">
    <property type="entry name" value="Cyt_P450_CS"/>
</dbReference>
<keyword evidence="10" id="KW-0472">Membrane</keyword>
<evidence type="ECO:0000256" key="4">
    <source>
        <dbReference type="ARBA" id="ARBA00010617"/>
    </source>
</evidence>